<dbReference type="SUPFAM" id="SSF46785">
    <property type="entry name" value="Winged helix' DNA-binding domain"/>
    <property type="match status" value="1"/>
</dbReference>
<evidence type="ECO:0000256" key="1">
    <source>
        <dbReference type="ARBA" id="ARBA00009437"/>
    </source>
</evidence>
<keyword evidence="4" id="KW-0804">Transcription</keyword>
<sequence>MIEARHLRVLRAVARTGSFSAASRELGCTQPAVSQQMKALEKAVGLPLVARSGRGVQLSEAGEVLLKHAAGILAGLSAAEQEVAAIAGLRAGRVRLVSFPTASSTLVPPAVARLRDAHPGVRVSLVEAEPPESLAMLRGGECEIALAFRYPGENSGSPEPAAAPVHGASRAARAAAVLAAAETAAAGDWSELVVRPLLADPLVGLLPVGHPLADRGEGHPVELAELAEEQWIAGCPQCRGHLVELCAAAGFAPRIDFATDDYPAVVGLVAAGLGVAVLPSLALAAVRPDAVAAVPVHAASGGPAVREVVALTLPDLAEVPAVALMLDRLATVAAGR</sequence>
<evidence type="ECO:0000256" key="4">
    <source>
        <dbReference type="ARBA" id="ARBA00023163"/>
    </source>
</evidence>
<comment type="caution">
    <text evidence="6">The sequence shown here is derived from an EMBL/GenBank/DDBJ whole genome shotgun (WGS) entry which is preliminary data.</text>
</comment>
<accession>A0A7W7R4I5</accession>
<dbReference type="SUPFAM" id="SSF53850">
    <property type="entry name" value="Periplasmic binding protein-like II"/>
    <property type="match status" value="1"/>
</dbReference>
<keyword evidence="7" id="KW-1185">Reference proteome</keyword>
<gene>
    <name evidence="6" type="ORF">FHR34_004244</name>
</gene>
<dbReference type="InterPro" id="IPR000847">
    <property type="entry name" value="LysR_HTH_N"/>
</dbReference>
<comment type="similarity">
    <text evidence="1">Belongs to the LysR transcriptional regulatory family.</text>
</comment>
<keyword evidence="3" id="KW-0238">DNA-binding</keyword>
<dbReference type="GO" id="GO:0032993">
    <property type="term" value="C:protein-DNA complex"/>
    <property type="evidence" value="ECO:0007669"/>
    <property type="project" value="TreeGrafter"/>
</dbReference>
<dbReference type="PANTHER" id="PTHR30346">
    <property type="entry name" value="TRANSCRIPTIONAL DUAL REGULATOR HCAR-RELATED"/>
    <property type="match status" value="1"/>
</dbReference>
<dbReference type="RefSeq" id="WP_184937301.1">
    <property type="nucleotide sequence ID" value="NZ_JACHJV010000001.1"/>
</dbReference>
<dbReference type="Pfam" id="PF00126">
    <property type="entry name" value="HTH_1"/>
    <property type="match status" value="1"/>
</dbReference>
<dbReference type="AlphaFoldDB" id="A0A7W7R4I5"/>
<dbReference type="GO" id="GO:0003677">
    <property type="term" value="F:DNA binding"/>
    <property type="evidence" value="ECO:0007669"/>
    <property type="project" value="UniProtKB-KW"/>
</dbReference>
<feature type="domain" description="HTH lysR-type" evidence="5">
    <location>
        <begin position="2"/>
        <end position="59"/>
    </location>
</feature>
<dbReference type="FunFam" id="1.10.10.10:FF:000001">
    <property type="entry name" value="LysR family transcriptional regulator"/>
    <property type="match status" value="1"/>
</dbReference>
<dbReference type="PANTHER" id="PTHR30346:SF29">
    <property type="entry name" value="LYSR SUBSTRATE-BINDING"/>
    <property type="match status" value="1"/>
</dbReference>
<evidence type="ECO:0000313" key="6">
    <source>
        <dbReference type="EMBL" id="MBB4925251.1"/>
    </source>
</evidence>
<protein>
    <submittedName>
        <fullName evidence="6">Molybdate transport repressor ModE-like protein</fullName>
    </submittedName>
</protein>
<proteinExistence type="inferred from homology"/>
<evidence type="ECO:0000259" key="5">
    <source>
        <dbReference type="PROSITE" id="PS50931"/>
    </source>
</evidence>
<reference evidence="6 7" key="1">
    <citation type="submission" date="2020-08" db="EMBL/GenBank/DDBJ databases">
        <title>Sequencing the genomes of 1000 actinobacteria strains.</title>
        <authorList>
            <person name="Klenk H.-P."/>
        </authorList>
    </citation>
    <scope>NUCLEOTIDE SEQUENCE [LARGE SCALE GENOMIC DNA]</scope>
    <source>
        <strain evidence="6 7">DSM 41654</strain>
    </source>
</reference>
<dbReference type="Gene3D" id="1.10.10.10">
    <property type="entry name" value="Winged helix-like DNA-binding domain superfamily/Winged helix DNA-binding domain"/>
    <property type="match status" value="1"/>
</dbReference>
<dbReference type="EMBL" id="JACHJV010000001">
    <property type="protein sequence ID" value="MBB4925251.1"/>
    <property type="molecule type" value="Genomic_DNA"/>
</dbReference>
<dbReference type="InterPro" id="IPR036390">
    <property type="entry name" value="WH_DNA-bd_sf"/>
</dbReference>
<dbReference type="Pfam" id="PF03466">
    <property type="entry name" value="LysR_substrate"/>
    <property type="match status" value="2"/>
</dbReference>
<dbReference type="PROSITE" id="PS50931">
    <property type="entry name" value="HTH_LYSR"/>
    <property type="match status" value="1"/>
</dbReference>
<evidence type="ECO:0000256" key="2">
    <source>
        <dbReference type="ARBA" id="ARBA00023015"/>
    </source>
</evidence>
<keyword evidence="2" id="KW-0805">Transcription regulation</keyword>
<evidence type="ECO:0000313" key="7">
    <source>
        <dbReference type="Proteomes" id="UP000540506"/>
    </source>
</evidence>
<organism evidence="6 7">
    <name type="scientific">Kitasatospora kifunensis</name>
    <name type="common">Streptomyces kifunensis</name>
    <dbReference type="NCBI Taxonomy" id="58351"/>
    <lineage>
        <taxon>Bacteria</taxon>
        <taxon>Bacillati</taxon>
        <taxon>Actinomycetota</taxon>
        <taxon>Actinomycetes</taxon>
        <taxon>Kitasatosporales</taxon>
        <taxon>Streptomycetaceae</taxon>
        <taxon>Kitasatospora</taxon>
    </lineage>
</organism>
<name>A0A7W7R4I5_KITKI</name>
<evidence type="ECO:0000256" key="3">
    <source>
        <dbReference type="ARBA" id="ARBA00023125"/>
    </source>
</evidence>
<dbReference type="GO" id="GO:0003700">
    <property type="term" value="F:DNA-binding transcription factor activity"/>
    <property type="evidence" value="ECO:0007669"/>
    <property type="project" value="InterPro"/>
</dbReference>
<dbReference type="Proteomes" id="UP000540506">
    <property type="component" value="Unassembled WGS sequence"/>
</dbReference>
<dbReference type="InterPro" id="IPR036388">
    <property type="entry name" value="WH-like_DNA-bd_sf"/>
</dbReference>
<dbReference type="PRINTS" id="PR00039">
    <property type="entry name" value="HTHLYSR"/>
</dbReference>
<dbReference type="CDD" id="cd08423">
    <property type="entry name" value="PBP2_LTTR_like_6"/>
    <property type="match status" value="1"/>
</dbReference>
<dbReference type="InterPro" id="IPR005119">
    <property type="entry name" value="LysR_subst-bd"/>
</dbReference>
<dbReference type="Gene3D" id="3.40.190.10">
    <property type="entry name" value="Periplasmic binding protein-like II"/>
    <property type="match status" value="3"/>
</dbReference>